<evidence type="ECO:0000313" key="1">
    <source>
        <dbReference type="EMBL" id="CAA9402534.1"/>
    </source>
</evidence>
<dbReference type="EMBL" id="CADCUT010000074">
    <property type="protein sequence ID" value="CAA9402534.1"/>
    <property type="molecule type" value="Genomic_DNA"/>
</dbReference>
<accession>A0A6J4P7Q6</accession>
<dbReference type="AlphaFoldDB" id="A0A6J4P7Q6"/>
<sequence length="47" mass="5355">MRAGGHLAVFTGLFDLKAPPVLIRREAPYEDLPEDARRRVLEAYRGM</sequence>
<protein>
    <submittedName>
        <fullName evidence="1">Uncharacterized protein</fullName>
    </submittedName>
</protein>
<gene>
    <name evidence="1" type="ORF">AVDCRST_MAG03-1322</name>
</gene>
<organism evidence="1">
    <name type="scientific">uncultured Rubrobacteraceae bacterium</name>
    <dbReference type="NCBI Taxonomy" id="349277"/>
    <lineage>
        <taxon>Bacteria</taxon>
        <taxon>Bacillati</taxon>
        <taxon>Actinomycetota</taxon>
        <taxon>Rubrobacteria</taxon>
        <taxon>Rubrobacterales</taxon>
        <taxon>Rubrobacteraceae</taxon>
        <taxon>environmental samples</taxon>
    </lineage>
</organism>
<name>A0A6J4P7Q6_9ACTN</name>
<proteinExistence type="predicted"/>
<reference evidence="1" key="1">
    <citation type="submission" date="2020-02" db="EMBL/GenBank/DDBJ databases">
        <authorList>
            <person name="Meier V. D."/>
        </authorList>
    </citation>
    <scope>NUCLEOTIDE SEQUENCE</scope>
    <source>
        <strain evidence="1">AVDCRST_MAG03</strain>
    </source>
</reference>